<dbReference type="GO" id="GO:0003985">
    <property type="term" value="F:acetyl-CoA C-acetyltransferase activity"/>
    <property type="evidence" value="ECO:0007669"/>
    <property type="project" value="UniProtKB-EC"/>
</dbReference>
<dbReference type="Pfam" id="PF02803">
    <property type="entry name" value="Thiolase_C"/>
    <property type="match status" value="1"/>
</dbReference>
<evidence type="ECO:0000313" key="10">
    <source>
        <dbReference type="Proteomes" id="UP001597214"/>
    </source>
</evidence>
<dbReference type="InterPro" id="IPR020610">
    <property type="entry name" value="Thiolase_AS"/>
</dbReference>
<keyword evidence="4 6" id="KW-0012">Acyltransferase</keyword>
<evidence type="ECO:0000259" key="7">
    <source>
        <dbReference type="Pfam" id="PF00108"/>
    </source>
</evidence>
<evidence type="ECO:0000256" key="1">
    <source>
        <dbReference type="ARBA" id="ARBA00010982"/>
    </source>
</evidence>
<dbReference type="InterPro" id="IPR020617">
    <property type="entry name" value="Thiolase_C"/>
</dbReference>
<evidence type="ECO:0000259" key="8">
    <source>
        <dbReference type="Pfam" id="PF02803"/>
    </source>
</evidence>
<keyword evidence="10" id="KW-1185">Reference proteome</keyword>
<evidence type="ECO:0000256" key="3">
    <source>
        <dbReference type="ARBA" id="ARBA00022679"/>
    </source>
</evidence>
<dbReference type="Proteomes" id="UP001597214">
    <property type="component" value="Unassembled WGS sequence"/>
</dbReference>
<organism evidence="9 10">
    <name type="scientific">Bacillus salitolerans</name>
    <dbReference type="NCBI Taxonomy" id="1437434"/>
    <lineage>
        <taxon>Bacteria</taxon>
        <taxon>Bacillati</taxon>
        <taxon>Bacillota</taxon>
        <taxon>Bacilli</taxon>
        <taxon>Bacillales</taxon>
        <taxon>Bacillaceae</taxon>
        <taxon>Bacillus</taxon>
    </lineage>
</organism>
<dbReference type="Pfam" id="PF00108">
    <property type="entry name" value="Thiolase_N"/>
    <property type="match status" value="1"/>
</dbReference>
<evidence type="ECO:0000256" key="5">
    <source>
        <dbReference type="ARBA" id="ARBA00030755"/>
    </source>
</evidence>
<evidence type="ECO:0000256" key="2">
    <source>
        <dbReference type="ARBA" id="ARBA00012705"/>
    </source>
</evidence>
<accession>A0ABW4LX78</accession>
<dbReference type="InterPro" id="IPR020613">
    <property type="entry name" value="Thiolase_CS"/>
</dbReference>
<name>A0ABW4LX78_9BACI</name>
<dbReference type="PROSITE" id="PS00098">
    <property type="entry name" value="THIOLASE_1"/>
    <property type="match status" value="1"/>
</dbReference>
<evidence type="ECO:0000256" key="4">
    <source>
        <dbReference type="ARBA" id="ARBA00023315"/>
    </source>
</evidence>
<dbReference type="RefSeq" id="WP_377929983.1">
    <property type="nucleotide sequence ID" value="NZ_JBHUEM010000046.1"/>
</dbReference>
<dbReference type="NCBIfam" id="TIGR01930">
    <property type="entry name" value="AcCoA-C-Actrans"/>
    <property type="match status" value="1"/>
</dbReference>
<dbReference type="InterPro" id="IPR002155">
    <property type="entry name" value="Thiolase"/>
</dbReference>
<protein>
    <recommendedName>
        <fullName evidence="2">acetyl-CoA C-acetyltransferase</fullName>
        <ecNumber evidence="2">2.3.1.9</ecNumber>
    </recommendedName>
    <alternativeName>
        <fullName evidence="5">Acetoacetyl-CoA thiolase</fullName>
    </alternativeName>
</protein>
<feature type="domain" description="Thiolase C-terminal" evidence="8">
    <location>
        <begin position="272"/>
        <end position="392"/>
    </location>
</feature>
<keyword evidence="3 6" id="KW-0808">Transferase</keyword>
<comment type="caution">
    <text evidence="9">The sequence shown here is derived from an EMBL/GenBank/DDBJ whole genome shotgun (WGS) entry which is preliminary data.</text>
</comment>
<dbReference type="InterPro" id="IPR016039">
    <property type="entry name" value="Thiolase-like"/>
</dbReference>
<reference evidence="10" key="1">
    <citation type="journal article" date="2019" name="Int. J. Syst. Evol. Microbiol.">
        <title>The Global Catalogue of Microorganisms (GCM) 10K type strain sequencing project: providing services to taxonomists for standard genome sequencing and annotation.</title>
        <authorList>
            <consortium name="The Broad Institute Genomics Platform"/>
            <consortium name="The Broad Institute Genome Sequencing Center for Infectious Disease"/>
            <person name="Wu L."/>
            <person name="Ma J."/>
        </authorList>
    </citation>
    <scope>NUCLEOTIDE SEQUENCE [LARGE SCALE GENOMIC DNA]</scope>
    <source>
        <strain evidence="10">CCUG 49339</strain>
    </source>
</reference>
<dbReference type="InterPro" id="IPR020616">
    <property type="entry name" value="Thiolase_N"/>
</dbReference>
<evidence type="ECO:0000313" key="9">
    <source>
        <dbReference type="EMBL" id="MFD1738763.1"/>
    </source>
</evidence>
<dbReference type="PROSITE" id="PS00737">
    <property type="entry name" value="THIOLASE_2"/>
    <property type="match status" value="1"/>
</dbReference>
<feature type="domain" description="Thiolase N-terminal" evidence="7">
    <location>
        <begin position="6"/>
        <end position="264"/>
    </location>
</feature>
<gene>
    <name evidence="9" type="ORF">ACFSCX_19790</name>
</gene>
<dbReference type="EMBL" id="JBHUEM010000046">
    <property type="protein sequence ID" value="MFD1738763.1"/>
    <property type="molecule type" value="Genomic_DNA"/>
</dbReference>
<comment type="similarity">
    <text evidence="1 6">Belongs to the thiolase-like superfamily. Thiolase family.</text>
</comment>
<dbReference type="EC" id="2.3.1.9" evidence="2"/>
<dbReference type="PANTHER" id="PTHR18919">
    <property type="entry name" value="ACETYL-COA C-ACYLTRANSFERASE"/>
    <property type="match status" value="1"/>
</dbReference>
<dbReference type="PROSITE" id="PS00099">
    <property type="entry name" value="THIOLASE_3"/>
    <property type="match status" value="1"/>
</dbReference>
<sequence>MSSREVVIVSAVRTAIGNFNGSLASVKATTLGATVIKEALNRIGLDKNQVDEVIMGNVLQAGLGQNPARQAAIEAGLPIETSSMTINKVCGSGLKAVHLATQAILSGDAEVVVAGGMENMSQAPYLLQGARDGFKMGDQKLKDSMIQDGLWCAFNDYHMGITAENLCDKYELTREEQDQFSALSQQKAVAAIESGKFKDEIVPVEIKTRKETIIFDTDEYPKANTTVEKLGGLRPAFKKDGSVTAGNASGINDGAAVVVVMSKEKANELGIQPLVTIRANASAGVDPSTMGIGPVPAVKRVLEKSKLNLSDIELIEANEAFAAQSLAVGRELQLNQEILNVNGGAIALGHPIGASGARVLVTLIHEMKRRNSKTGLATLCIGGGQGVATIVENV</sequence>
<dbReference type="PANTHER" id="PTHR18919:SF107">
    <property type="entry name" value="ACETYL-COA ACETYLTRANSFERASE, CYTOSOLIC"/>
    <property type="match status" value="1"/>
</dbReference>
<proteinExistence type="inferred from homology"/>
<dbReference type="CDD" id="cd00751">
    <property type="entry name" value="thiolase"/>
    <property type="match status" value="1"/>
</dbReference>
<evidence type="ECO:0000256" key="6">
    <source>
        <dbReference type="RuleBase" id="RU003557"/>
    </source>
</evidence>
<dbReference type="SUPFAM" id="SSF53901">
    <property type="entry name" value="Thiolase-like"/>
    <property type="match status" value="2"/>
</dbReference>
<dbReference type="InterPro" id="IPR020615">
    <property type="entry name" value="Thiolase_acyl_enz_int_AS"/>
</dbReference>
<dbReference type="Gene3D" id="3.40.47.10">
    <property type="match status" value="2"/>
</dbReference>
<dbReference type="PIRSF" id="PIRSF000429">
    <property type="entry name" value="Ac-CoA_Ac_transf"/>
    <property type="match status" value="1"/>
</dbReference>